<comment type="caution">
    <text evidence="3">The sequence shown here is derived from an EMBL/GenBank/DDBJ whole genome shotgun (WGS) entry which is preliminary data.</text>
</comment>
<reference evidence="3 4" key="1">
    <citation type="submission" date="2019-03" db="EMBL/GenBank/DDBJ databases">
        <title>Genomic Encyclopedia of Archaeal and Bacterial Type Strains, Phase II (KMG-II): from individual species to whole genera.</title>
        <authorList>
            <person name="Goeker M."/>
        </authorList>
    </citation>
    <scope>NUCLEOTIDE SEQUENCE [LARGE SCALE GENOMIC DNA]</scope>
    <source>
        <strain evidence="3 4">RL-C</strain>
    </source>
</reference>
<dbReference type="RefSeq" id="WP_131838692.1">
    <property type="nucleotide sequence ID" value="NZ_SLWB01000004.1"/>
</dbReference>
<feature type="compositionally biased region" description="Polar residues" evidence="1">
    <location>
        <begin position="246"/>
        <end position="258"/>
    </location>
</feature>
<gene>
    <name evidence="3" type="ORF">CLV25_10488</name>
</gene>
<protein>
    <recommendedName>
        <fullName evidence="2">Type I restriction enzyme R protein N-terminal domain-containing protein</fullName>
    </recommendedName>
</protein>
<dbReference type="OrthoDB" id="9148007at2"/>
<dbReference type="EMBL" id="SLWB01000004">
    <property type="protein sequence ID" value="TCN70133.1"/>
    <property type="molecule type" value="Genomic_DNA"/>
</dbReference>
<accession>A0A4R2EMT2</accession>
<dbReference type="InterPro" id="IPR017035">
    <property type="entry name" value="UCP035009_HsdR_All3000-type"/>
</dbReference>
<name>A0A4R2EMT2_9BACT</name>
<dbReference type="AlphaFoldDB" id="A0A4R2EMT2"/>
<evidence type="ECO:0000313" key="4">
    <source>
        <dbReference type="Proteomes" id="UP000294830"/>
    </source>
</evidence>
<evidence type="ECO:0000256" key="1">
    <source>
        <dbReference type="SAM" id="MobiDB-lite"/>
    </source>
</evidence>
<proteinExistence type="predicted"/>
<keyword evidence="4" id="KW-1185">Reference proteome</keyword>
<dbReference type="Pfam" id="PF13588">
    <property type="entry name" value="HSDR_N_2"/>
    <property type="match status" value="1"/>
</dbReference>
<feature type="region of interest" description="Disordered" evidence="1">
    <location>
        <begin position="237"/>
        <end position="258"/>
    </location>
</feature>
<evidence type="ECO:0000259" key="2">
    <source>
        <dbReference type="Pfam" id="PF13588"/>
    </source>
</evidence>
<feature type="domain" description="Type I restriction enzyme R protein N-terminal" evidence="2">
    <location>
        <begin position="24"/>
        <end position="119"/>
    </location>
</feature>
<dbReference type="Gene3D" id="3.90.1570.30">
    <property type="match status" value="1"/>
</dbReference>
<dbReference type="InterPro" id="IPR029464">
    <property type="entry name" value="HSDR_N"/>
</dbReference>
<evidence type="ECO:0000313" key="3">
    <source>
        <dbReference type="EMBL" id="TCN70133.1"/>
    </source>
</evidence>
<organism evidence="3 4">
    <name type="scientific">Acetobacteroides hydrogenigenes</name>
    <dbReference type="NCBI Taxonomy" id="979970"/>
    <lineage>
        <taxon>Bacteria</taxon>
        <taxon>Pseudomonadati</taxon>
        <taxon>Bacteroidota</taxon>
        <taxon>Bacteroidia</taxon>
        <taxon>Bacteroidales</taxon>
        <taxon>Rikenellaceae</taxon>
        <taxon>Acetobacteroides</taxon>
    </lineage>
</organism>
<sequence>MEFKEQIKQLGDKVVKLRDQIQTEEATKSAFIMPFIQSLGYDIFNPMEVVPEYITDYGAKNIEKVDYAILKENQPILIIECKNHSENLDKHYTQVHKYFHLTKARFALLTNGVQYNFYTDLDSTNKMDEKPFFSFDITNPKDQQIKELSKFHKSGFDVNTILTTASELKYSNAIRTVLSSEIANPTPEFVKYFVSRVYEGKATEKVMLQFTELVKKTVEQTFNDIVSDRLMNAINQTKKGPEESSTEAQQPESTESKVVTTEDEMNAFYIVKSILRTKIDASRIYFRDSQSYFSIILDDNNRKPICRLWFNGVSKKHIGLFDGEKKETKVEIESLDDIYKYTAELLSTVCHYDSEK</sequence>
<dbReference type="Proteomes" id="UP000294830">
    <property type="component" value="Unassembled WGS sequence"/>
</dbReference>
<dbReference type="PIRSF" id="PIRSF035009">
    <property type="entry name" value="UCP035009_HSDR_N"/>
    <property type="match status" value="1"/>
</dbReference>